<evidence type="ECO:0000313" key="2">
    <source>
        <dbReference type="EnsemblMetazoa" id="BGLB025731-PA"/>
    </source>
</evidence>
<dbReference type="CDD" id="cd14010">
    <property type="entry name" value="STKc_ULK4"/>
    <property type="match status" value="1"/>
</dbReference>
<dbReference type="VEuPathDB" id="VectorBase:BGLAX_052596"/>
<dbReference type="InterPro" id="IPR000719">
    <property type="entry name" value="Prot_kinase_dom"/>
</dbReference>
<dbReference type="Pfam" id="PF00069">
    <property type="entry name" value="Pkinase"/>
    <property type="match status" value="1"/>
</dbReference>
<dbReference type="PROSITE" id="PS50011">
    <property type="entry name" value="PROTEIN_KINASE_DOM"/>
    <property type="match status" value="1"/>
</dbReference>
<feature type="domain" description="Protein kinase" evidence="1">
    <location>
        <begin position="4"/>
        <end position="280"/>
    </location>
</feature>
<protein>
    <recommendedName>
        <fullName evidence="1">Protein kinase domain-containing protein</fullName>
    </recommendedName>
</protein>
<dbReference type="EnsemblMetazoa" id="BGLB025731-RA">
    <property type="protein sequence ID" value="BGLB025731-PA"/>
    <property type="gene ID" value="BGLB025731"/>
</dbReference>
<dbReference type="VEuPathDB" id="VectorBase:BGLB025731"/>
<accession>A0A2C9L0W7</accession>
<reference evidence="2" key="1">
    <citation type="submission" date="2020-05" db="UniProtKB">
        <authorList>
            <consortium name="EnsemblMetazoa"/>
        </authorList>
    </citation>
    <scope>IDENTIFICATION</scope>
    <source>
        <strain evidence="2">BB02</strain>
    </source>
</reference>
<evidence type="ECO:0000313" key="3">
    <source>
        <dbReference type="Proteomes" id="UP000076420"/>
    </source>
</evidence>
<dbReference type="InterPro" id="IPR056981">
    <property type="entry name" value="HEAT_ULK4_RUNKEL"/>
</dbReference>
<dbReference type="InterPro" id="IPR016024">
    <property type="entry name" value="ARM-type_fold"/>
</dbReference>
<name>A0A2C9L0W7_BIOGL</name>
<dbReference type="Proteomes" id="UP000076420">
    <property type="component" value="Unassembled WGS sequence"/>
</dbReference>
<dbReference type="PANTHER" id="PTHR46240:SF1">
    <property type="entry name" value="SERINE_THREONINE-PROTEIN KINASE ULK4"/>
    <property type="match status" value="1"/>
</dbReference>
<dbReference type="GO" id="GO:0005524">
    <property type="term" value="F:ATP binding"/>
    <property type="evidence" value="ECO:0007669"/>
    <property type="project" value="InterPro"/>
</dbReference>
<dbReference type="SUPFAM" id="SSF48371">
    <property type="entry name" value="ARM repeat"/>
    <property type="match status" value="1"/>
</dbReference>
<evidence type="ECO:0000259" key="1">
    <source>
        <dbReference type="PROSITE" id="PS50011"/>
    </source>
</evidence>
<dbReference type="InterPro" id="IPR011009">
    <property type="entry name" value="Kinase-like_dom_sf"/>
</dbReference>
<sequence>MENFVLYEELAKGDHSIIYKGRRKGTINFVAIHCIDKCKRPEVTNTVRMTHDIEHENIVRFHEWYETSNHLWLVVELCTGGSLESLIAQDGSLPESTVRSFGIQLVTGLHYIHSLNILFHDLRPSKILLDTAGSLKYADFSSSKVEGENLEELFYKFAESGEQWNTQSVEEMMKFNKWTGSLIYMAPELIQGAEPNVLSDLWSLGCVLYQMFAGYPPFFAESDEQIKDRVLNKDFPIPKVKGPRISAKPSPEFLNLLQGLLKKDPTQRLDWLKLVNHSFWQGQLSSLAKDLNASADVRSSTVTNVVASNVFDHGVSSALGCVKSVDIKKSFDRPAINLDLIDGSRPSTVVGISEYLRPKTAPGMESGGGLFTLSARPHTAVPPDDRVTSPHRPIQTPLKTRETIGNTTDGEASIQDNGSETKKLIFHDSDFIITQIVDNPKIQKVPQCKYDLKILPVPPFTAEKLSSMSDKEVQKQAKAIADNLTQAEKGPPSQKRIHLLQYLACVASCHELSTSLTQQGLLGTIAKQIKESSHVDIKLKLARALALVAHFTDTVDTSVNLSEAMSTLTELLRENMKNVKLKQGLLPALGELIALVAAQEQRGQETVENWTVPTLAYTSIIRGIREGDDQVVNHICIKIIETVTASLSTHSQKFVTQEVCQSLWYMFKHTSVDAIRITTISALCRLTWQNPAMFQSILDSGALTPIMQALNCGVSRIQQAIITMIGFYLATIGNSSRFFQDKDFCVKVMRCFESPSSIIRAKAFVVVYELVHTNSELLLSCCQARLVMYIERDSRRQTPRTPKIKPVEDQEYLTQCLELLVSGILQYLPFIMNEILEHLDQVGGRKHPNTAQIKQLKCSLPLMPVFNHMVTSQVFRTAVVNQQFLHQYIKLLNHVVKIEQGETNIDSASEKGKAAISVPEFVSSTLSILEGISQHPSLLIEHNALIIKEIIPLLTSLIACQNVDTKAQALQVFGDMASVYLSQDQFGSDVKVNIALLRNIIQEKLLPQFEPILLDLDPLPSYALKLMLAFLEHDPSFIKLMEQQGLIAVLFQTLMDHQNNALSRVMQGVVAVLNCLVSHKETNMLELYDQGLVDHITNLLFDVWNSVCDGEDGGRDIKTAVTMLLTLLDTLHSILRYVSEVVRKALQVKNKGGEGAQKEAEFGEQLLLLNKSLTDLTSLLTQLLCYEDIEIQDLAIKCLSLLVQLFGGENREAMAPDNMECYSKCLKSFDPKKQKIVLRVIKRLLSTNSRHVESMKKSGEGLAKTIQSLANTASSHADITLSTVAAEILKMTGHMS</sequence>
<dbReference type="PANTHER" id="PTHR46240">
    <property type="entry name" value="SER/THR PROTEIN KINASE ULK4"/>
    <property type="match status" value="1"/>
</dbReference>
<dbReference type="InterPro" id="IPR011989">
    <property type="entry name" value="ARM-like"/>
</dbReference>
<dbReference type="Gene3D" id="1.10.510.10">
    <property type="entry name" value="Transferase(Phosphotransferase) domain 1"/>
    <property type="match status" value="1"/>
</dbReference>
<dbReference type="InterPro" id="IPR045906">
    <property type="entry name" value="ULK4"/>
</dbReference>
<organism evidence="2 3">
    <name type="scientific">Biomphalaria glabrata</name>
    <name type="common">Bloodfluke planorb</name>
    <name type="synonym">Freshwater snail</name>
    <dbReference type="NCBI Taxonomy" id="6526"/>
    <lineage>
        <taxon>Eukaryota</taxon>
        <taxon>Metazoa</taxon>
        <taxon>Spiralia</taxon>
        <taxon>Lophotrochozoa</taxon>
        <taxon>Mollusca</taxon>
        <taxon>Gastropoda</taxon>
        <taxon>Heterobranchia</taxon>
        <taxon>Euthyneura</taxon>
        <taxon>Panpulmonata</taxon>
        <taxon>Hygrophila</taxon>
        <taxon>Lymnaeoidea</taxon>
        <taxon>Planorbidae</taxon>
        <taxon>Biomphalaria</taxon>
    </lineage>
</organism>
<dbReference type="GO" id="GO:0004672">
    <property type="term" value="F:protein kinase activity"/>
    <property type="evidence" value="ECO:0007669"/>
    <property type="project" value="InterPro"/>
</dbReference>
<dbReference type="Gene3D" id="1.25.10.10">
    <property type="entry name" value="Leucine-rich Repeat Variant"/>
    <property type="match status" value="2"/>
</dbReference>
<dbReference type="SUPFAM" id="SSF56112">
    <property type="entry name" value="Protein kinase-like (PK-like)"/>
    <property type="match status" value="1"/>
</dbReference>
<dbReference type="OrthoDB" id="24822at2759"/>
<dbReference type="Pfam" id="PF23606">
    <property type="entry name" value="HEAT_ULK4"/>
    <property type="match status" value="1"/>
</dbReference>
<proteinExistence type="predicted"/>
<gene>
    <name evidence="2" type="primary">106073025</name>
</gene>